<evidence type="ECO:0000313" key="1">
    <source>
        <dbReference type="EMBL" id="KUJ08430.1"/>
    </source>
</evidence>
<dbReference type="EMBL" id="KQ947435">
    <property type="protein sequence ID" value="KUJ08430.1"/>
    <property type="molecule type" value="Genomic_DNA"/>
</dbReference>
<evidence type="ECO:0000313" key="2">
    <source>
        <dbReference type="Proteomes" id="UP000070700"/>
    </source>
</evidence>
<reference evidence="1 2" key="1">
    <citation type="submission" date="2015-10" db="EMBL/GenBank/DDBJ databases">
        <title>Full genome of DAOMC 229536 Phialocephala scopiformis, a fungal endophyte of spruce producing the potent anti-insectan compound rugulosin.</title>
        <authorList>
            <consortium name="DOE Joint Genome Institute"/>
            <person name="Walker A.K."/>
            <person name="Frasz S.L."/>
            <person name="Seifert K.A."/>
            <person name="Miller J.D."/>
            <person name="Mondo S.J."/>
            <person name="Labutti K."/>
            <person name="Lipzen A."/>
            <person name="Dockter R."/>
            <person name="Kennedy M."/>
            <person name="Grigoriev I.V."/>
            <person name="Spatafora J.W."/>
        </authorList>
    </citation>
    <scope>NUCLEOTIDE SEQUENCE [LARGE SCALE GENOMIC DNA]</scope>
    <source>
        <strain evidence="1 2">CBS 120377</strain>
    </source>
</reference>
<dbReference type="KEGG" id="psco:LY89DRAFT_330263"/>
<dbReference type="GeneID" id="28816508"/>
<sequence>MVAFLHHLAAKVVSGLQSALSQTSSLFQGVASTISSGAKYVASQTTTLFQGVASAISSSAKYLINQISSLAPSPTTTQIQTIFAADNTAFSLLQGVQTDWVNWVNANSTNGPAEFGSVNFEGTIYYNFDILSAQIGAWAAANAATVIPAVAATKASQTVETTTALANVFWTSAQAALPIVMVWLPIGRT</sequence>
<protein>
    <submittedName>
        <fullName evidence="1">Uncharacterized protein</fullName>
    </submittedName>
</protein>
<dbReference type="AlphaFoldDB" id="A0A132B7P8"/>
<dbReference type="RefSeq" id="XP_018062785.1">
    <property type="nucleotide sequence ID" value="XM_018206782.1"/>
</dbReference>
<accession>A0A132B7P8</accession>
<dbReference type="Proteomes" id="UP000070700">
    <property type="component" value="Unassembled WGS sequence"/>
</dbReference>
<dbReference type="InParanoid" id="A0A132B7P8"/>
<proteinExistence type="predicted"/>
<keyword evidence="2" id="KW-1185">Reference proteome</keyword>
<gene>
    <name evidence="1" type="ORF">LY89DRAFT_330263</name>
</gene>
<name>A0A132B7P8_MOLSC</name>
<organism evidence="1 2">
    <name type="scientific">Mollisia scopiformis</name>
    <name type="common">Conifer needle endophyte fungus</name>
    <name type="synonym">Phialocephala scopiformis</name>
    <dbReference type="NCBI Taxonomy" id="149040"/>
    <lineage>
        <taxon>Eukaryota</taxon>
        <taxon>Fungi</taxon>
        <taxon>Dikarya</taxon>
        <taxon>Ascomycota</taxon>
        <taxon>Pezizomycotina</taxon>
        <taxon>Leotiomycetes</taxon>
        <taxon>Helotiales</taxon>
        <taxon>Mollisiaceae</taxon>
        <taxon>Mollisia</taxon>
    </lineage>
</organism>